<dbReference type="InterPro" id="IPR003594">
    <property type="entry name" value="HATPase_dom"/>
</dbReference>
<dbReference type="InterPro" id="IPR003661">
    <property type="entry name" value="HisK_dim/P_dom"/>
</dbReference>
<evidence type="ECO:0000256" key="5">
    <source>
        <dbReference type="ARBA" id="ARBA00022679"/>
    </source>
</evidence>
<dbReference type="SMART" id="SM00387">
    <property type="entry name" value="HATPase_c"/>
    <property type="match status" value="1"/>
</dbReference>
<keyword evidence="8 11" id="KW-1133">Transmembrane helix</keyword>
<name>A0A1Z4BVJ5_9GAMM</name>
<dbReference type="Gene3D" id="6.10.340.10">
    <property type="match status" value="1"/>
</dbReference>
<reference evidence="14 15" key="1">
    <citation type="submission" date="2017-06" db="EMBL/GenBank/DDBJ databases">
        <title>Genome Sequencing of the methanotroph Methylovulum psychrotolerants str. HV10-M2 isolated from a high-altitude environment.</title>
        <authorList>
            <person name="Mateos-Rivera A."/>
        </authorList>
    </citation>
    <scope>NUCLEOTIDE SEQUENCE [LARGE SCALE GENOMIC DNA]</scope>
    <source>
        <strain evidence="14 15">HV10_M2</strain>
    </source>
</reference>
<evidence type="ECO:0000256" key="3">
    <source>
        <dbReference type="ARBA" id="ARBA00012438"/>
    </source>
</evidence>
<dbReference type="SUPFAM" id="SSF55874">
    <property type="entry name" value="ATPase domain of HSP90 chaperone/DNA topoisomerase II/histidine kinase"/>
    <property type="match status" value="1"/>
</dbReference>
<keyword evidence="9" id="KW-0902">Two-component regulatory system</keyword>
<comment type="subcellular location">
    <subcellularLocation>
        <location evidence="2">Membrane</location>
    </subcellularLocation>
</comment>
<keyword evidence="4" id="KW-0597">Phosphoprotein</keyword>
<evidence type="ECO:0000259" key="13">
    <source>
        <dbReference type="PROSITE" id="PS50885"/>
    </source>
</evidence>
<keyword evidence="7 14" id="KW-0418">Kinase</keyword>
<evidence type="ECO:0000256" key="11">
    <source>
        <dbReference type="SAM" id="Phobius"/>
    </source>
</evidence>
<dbReference type="SUPFAM" id="SSF47384">
    <property type="entry name" value="Homodimeric domain of signal transducing histidine kinase"/>
    <property type="match status" value="1"/>
</dbReference>
<keyword evidence="6 11" id="KW-0812">Transmembrane</keyword>
<evidence type="ECO:0000256" key="9">
    <source>
        <dbReference type="ARBA" id="ARBA00023012"/>
    </source>
</evidence>
<dbReference type="InterPro" id="IPR050428">
    <property type="entry name" value="TCS_sensor_his_kinase"/>
</dbReference>
<dbReference type="InterPro" id="IPR003660">
    <property type="entry name" value="HAMP_dom"/>
</dbReference>
<dbReference type="Pfam" id="PF02518">
    <property type="entry name" value="HATPase_c"/>
    <property type="match status" value="1"/>
</dbReference>
<dbReference type="SMART" id="SM00388">
    <property type="entry name" value="HisKA"/>
    <property type="match status" value="1"/>
</dbReference>
<dbReference type="PROSITE" id="PS50109">
    <property type="entry name" value="HIS_KIN"/>
    <property type="match status" value="1"/>
</dbReference>
<dbReference type="InterPro" id="IPR005467">
    <property type="entry name" value="His_kinase_dom"/>
</dbReference>
<protein>
    <recommendedName>
        <fullName evidence="3">histidine kinase</fullName>
        <ecNumber evidence="3">2.7.13.3</ecNumber>
    </recommendedName>
</protein>
<dbReference type="PRINTS" id="PR00344">
    <property type="entry name" value="BCTRLSENSOR"/>
</dbReference>
<dbReference type="InterPro" id="IPR036890">
    <property type="entry name" value="HATPase_C_sf"/>
</dbReference>
<feature type="transmembrane region" description="Helical" evidence="11">
    <location>
        <begin position="288"/>
        <end position="310"/>
    </location>
</feature>
<accession>A0A1Z4BVJ5</accession>
<evidence type="ECO:0000256" key="1">
    <source>
        <dbReference type="ARBA" id="ARBA00000085"/>
    </source>
</evidence>
<comment type="catalytic activity">
    <reaction evidence="1">
        <text>ATP + protein L-histidine = ADP + protein N-phospho-L-histidine.</text>
        <dbReference type="EC" id="2.7.13.3"/>
    </reaction>
</comment>
<evidence type="ECO:0000256" key="6">
    <source>
        <dbReference type="ARBA" id="ARBA00022692"/>
    </source>
</evidence>
<evidence type="ECO:0000259" key="12">
    <source>
        <dbReference type="PROSITE" id="PS50109"/>
    </source>
</evidence>
<evidence type="ECO:0000256" key="4">
    <source>
        <dbReference type="ARBA" id="ARBA00022553"/>
    </source>
</evidence>
<dbReference type="EMBL" id="CP022129">
    <property type="protein sequence ID" value="ASF45347.1"/>
    <property type="molecule type" value="Genomic_DNA"/>
</dbReference>
<dbReference type="AlphaFoldDB" id="A0A1Z4BVJ5"/>
<feature type="domain" description="HAMP" evidence="13">
    <location>
        <begin position="312"/>
        <end position="364"/>
    </location>
</feature>
<dbReference type="Gene3D" id="3.30.565.10">
    <property type="entry name" value="Histidine kinase-like ATPase, C-terminal domain"/>
    <property type="match status" value="1"/>
</dbReference>
<dbReference type="EC" id="2.7.13.3" evidence="3"/>
<dbReference type="Proteomes" id="UP000197019">
    <property type="component" value="Chromosome"/>
</dbReference>
<feature type="domain" description="Histidine kinase" evidence="12">
    <location>
        <begin position="381"/>
        <end position="588"/>
    </location>
</feature>
<evidence type="ECO:0000313" key="15">
    <source>
        <dbReference type="Proteomes" id="UP000197019"/>
    </source>
</evidence>
<dbReference type="Pfam" id="PF00512">
    <property type="entry name" value="HisKA"/>
    <property type="match status" value="1"/>
</dbReference>
<gene>
    <name evidence="14" type="ORF">CEK71_04290</name>
</gene>
<feature type="transmembrane region" description="Helical" evidence="11">
    <location>
        <begin position="6"/>
        <end position="28"/>
    </location>
</feature>
<proteinExistence type="predicted"/>
<evidence type="ECO:0000256" key="8">
    <source>
        <dbReference type="ARBA" id="ARBA00022989"/>
    </source>
</evidence>
<evidence type="ECO:0000256" key="2">
    <source>
        <dbReference type="ARBA" id="ARBA00004370"/>
    </source>
</evidence>
<evidence type="ECO:0000256" key="10">
    <source>
        <dbReference type="ARBA" id="ARBA00023136"/>
    </source>
</evidence>
<keyword evidence="5" id="KW-0808">Transferase</keyword>
<dbReference type="PANTHER" id="PTHR45436">
    <property type="entry name" value="SENSOR HISTIDINE KINASE YKOH"/>
    <property type="match status" value="1"/>
</dbReference>
<dbReference type="Gene3D" id="1.10.287.130">
    <property type="match status" value="1"/>
</dbReference>
<dbReference type="GO" id="GO:0000155">
    <property type="term" value="F:phosphorelay sensor kinase activity"/>
    <property type="evidence" value="ECO:0007669"/>
    <property type="project" value="InterPro"/>
</dbReference>
<dbReference type="OrthoDB" id="1931120at2"/>
<dbReference type="CDD" id="cd00082">
    <property type="entry name" value="HisKA"/>
    <property type="match status" value="1"/>
</dbReference>
<dbReference type="PROSITE" id="PS50885">
    <property type="entry name" value="HAMP"/>
    <property type="match status" value="1"/>
</dbReference>
<dbReference type="InterPro" id="IPR036097">
    <property type="entry name" value="HisK_dim/P_sf"/>
</dbReference>
<dbReference type="InterPro" id="IPR004358">
    <property type="entry name" value="Sig_transdc_His_kin-like_C"/>
</dbReference>
<keyword evidence="15" id="KW-1185">Reference proteome</keyword>
<dbReference type="PANTHER" id="PTHR45436:SF5">
    <property type="entry name" value="SENSOR HISTIDINE KINASE TRCS"/>
    <property type="match status" value="1"/>
</dbReference>
<dbReference type="GO" id="GO:0005886">
    <property type="term" value="C:plasma membrane"/>
    <property type="evidence" value="ECO:0007669"/>
    <property type="project" value="TreeGrafter"/>
</dbReference>
<dbReference type="RefSeq" id="WP_088618229.1">
    <property type="nucleotide sequence ID" value="NZ_CP022129.1"/>
</dbReference>
<keyword evidence="10 11" id="KW-0472">Membrane</keyword>
<dbReference type="KEGG" id="mpsy:CEK71_04290"/>
<evidence type="ECO:0000313" key="14">
    <source>
        <dbReference type="EMBL" id="ASF45347.1"/>
    </source>
</evidence>
<evidence type="ECO:0000256" key="7">
    <source>
        <dbReference type="ARBA" id="ARBA00022777"/>
    </source>
</evidence>
<dbReference type="CDD" id="cd18774">
    <property type="entry name" value="PDC2_HK_sensor"/>
    <property type="match status" value="1"/>
</dbReference>
<sequence length="591" mass="66160">MTIRYTLLMSYLLISLASALLITLMIFVHLREILREEIDNKLQSQASTIMQQIDTALFERFENMTMWSQLEVMQEIRVGDVDKRLAHVLNELHSGYGGIYGQIFVVDNQDKIISASDKKLIGEWYPHTEPWLSVTHKDHTHALHFLDAELEQLYFSIPIRDAFKNGTLGQLYASFDWREMFRLLDTPLPFSLKDSATYALLIDEAGKVIATSTVLQHRPLPFASLPELLPLMGQKMTGSLTTTVDFLDHEAVLVGYANSQGYRSFSGFGWRVLILQPSKNALLPVWDLWAAILAFLSLTLVLGIVVSFWMSAKIARPIVQLAKFTHDFMLGKPVVSPLVNSSQEITELSRQFALMIEHLEQSRQDVIRVAKLAVIGEMAASMAHEVRTPLGILRSSAQILQREPDLSEIGQEMAGYILSETQRLNGLVTMLLECAKPRAPQFAYNDAHAIIRRTLELVQSHAEVRQVQISADLAATNSHLDCDKDHIIQVFLNLLLNATQHVKLGGHIVVATRNHADSFEATVSDDGPGITDANKAKVFEPFFTLRQEGVGLGLTVVQQIVLAHQGRIFVTDSPLGGACFHVVLPMIHQEI</sequence>
<organism evidence="14 15">
    <name type="scientific">Methylovulum psychrotolerans</name>
    <dbReference type="NCBI Taxonomy" id="1704499"/>
    <lineage>
        <taxon>Bacteria</taxon>
        <taxon>Pseudomonadati</taxon>
        <taxon>Pseudomonadota</taxon>
        <taxon>Gammaproteobacteria</taxon>
        <taxon>Methylococcales</taxon>
        <taxon>Methylococcaceae</taxon>
        <taxon>Methylovulum</taxon>
    </lineage>
</organism>